<dbReference type="AlphaFoldDB" id="A0A6M0S9H3"/>
<evidence type="ECO:0000256" key="4">
    <source>
        <dbReference type="RuleBase" id="RU362026"/>
    </source>
</evidence>
<name>A0A6M0S9H3_9CYAN</name>
<dbReference type="RefSeq" id="WP_163666024.1">
    <property type="nucleotide sequence ID" value="NZ_QZCE01000002.1"/>
</dbReference>
<reference evidence="6 7" key="1">
    <citation type="journal article" date="2020" name="Microb. Ecol.">
        <title>Ecogenomics of the Marine Benthic Filamentous Cyanobacterium Adonisia.</title>
        <authorList>
            <person name="Walter J.M."/>
            <person name="Coutinho F.H."/>
            <person name="Leomil L."/>
            <person name="Hargreaves P.I."/>
            <person name="Campeao M.E."/>
            <person name="Vieira V.V."/>
            <person name="Silva B.S."/>
            <person name="Fistarol G.O."/>
            <person name="Salomon P.S."/>
            <person name="Sawabe T."/>
            <person name="Mino S."/>
            <person name="Hosokawa M."/>
            <person name="Miyashita H."/>
            <person name="Maruyama F."/>
            <person name="van Verk M.C."/>
            <person name="Dutilh B.E."/>
            <person name="Thompson C.C."/>
            <person name="Thompson F.L."/>
        </authorList>
    </citation>
    <scope>NUCLEOTIDE SEQUENCE [LARGE SCALE GENOMIC DNA]</scope>
    <source>
        <strain evidence="6 7">CCMR0082</strain>
    </source>
</reference>
<dbReference type="GO" id="GO:0032259">
    <property type="term" value="P:methylation"/>
    <property type="evidence" value="ECO:0007669"/>
    <property type="project" value="UniProtKB-KW"/>
</dbReference>
<dbReference type="PANTHER" id="PTHR13370:SF3">
    <property type="entry name" value="TRNA (GUANINE(10)-N2)-METHYLTRANSFERASE HOMOLOG"/>
    <property type="match status" value="1"/>
</dbReference>
<evidence type="ECO:0000313" key="7">
    <source>
        <dbReference type="Proteomes" id="UP000473574"/>
    </source>
</evidence>
<dbReference type="GO" id="GO:0009007">
    <property type="term" value="F:site-specific DNA-methyltransferase (adenine-specific) activity"/>
    <property type="evidence" value="ECO:0007669"/>
    <property type="project" value="TreeGrafter"/>
</dbReference>
<dbReference type="GO" id="GO:0003677">
    <property type="term" value="F:DNA binding"/>
    <property type="evidence" value="ECO:0007669"/>
    <property type="project" value="InterPro"/>
</dbReference>
<dbReference type="InterPro" id="IPR002052">
    <property type="entry name" value="DNA_methylase_N6_adenine_CS"/>
</dbReference>
<dbReference type="EMBL" id="QZCE01000002">
    <property type="protein sequence ID" value="NEZ65148.1"/>
    <property type="molecule type" value="Genomic_DNA"/>
</dbReference>
<dbReference type="PANTHER" id="PTHR13370">
    <property type="entry name" value="RNA METHYLASE-RELATED"/>
    <property type="match status" value="1"/>
</dbReference>
<dbReference type="InterPro" id="IPR001091">
    <property type="entry name" value="RM_Methyltransferase"/>
</dbReference>
<dbReference type="InterPro" id="IPR029063">
    <property type="entry name" value="SAM-dependent_MTases_sf"/>
</dbReference>
<proteinExistence type="inferred from homology"/>
<dbReference type="NCBIfam" id="NF010253">
    <property type="entry name" value="PRK13699.1"/>
    <property type="match status" value="1"/>
</dbReference>
<dbReference type="Gene3D" id="3.40.50.150">
    <property type="entry name" value="Vaccinia Virus protein VP39"/>
    <property type="match status" value="1"/>
</dbReference>
<feature type="domain" description="DNA methylase N-4/N-6" evidence="5">
    <location>
        <begin position="44"/>
        <end position="225"/>
    </location>
</feature>
<dbReference type="SUPFAM" id="SSF53335">
    <property type="entry name" value="S-adenosyl-L-methionine-dependent methyltransferases"/>
    <property type="match status" value="1"/>
</dbReference>
<evidence type="ECO:0000256" key="2">
    <source>
        <dbReference type="ARBA" id="ARBA00022603"/>
    </source>
</evidence>
<comment type="caution">
    <text evidence="6">The sequence shown here is derived from an EMBL/GenBank/DDBJ whole genome shotgun (WGS) entry which is preliminary data.</text>
</comment>
<dbReference type="EC" id="2.1.1.-" evidence="4"/>
<accession>A0A6M0S9H3</accession>
<organism evidence="6 7">
    <name type="scientific">Adonisia turfae CCMR0082</name>
    <dbReference type="NCBI Taxonomy" id="2304604"/>
    <lineage>
        <taxon>Bacteria</taxon>
        <taxon>Bacillati</taxon>
        <taxon>Cyanobacteriota</taxon>
        <taxon>Adonisia</taxon>
        <taxon>Adonisia turfae</taxon>
    </lineage>
</organism>
<gene>
    <name evidence="6" type="ORF">D0962_20615</name>
</gene>
<dbReference type="GO" id="GO:0008170">
    <property type="term" value="F:N-methyltransferase activity"/>
    <property type="evidence" value="ECO:0007669"/>
    <property type="project" value="InterPro"/>
</dbReference>
<evidence type="ECO:0000256" key="3">
    <source>
        <dbReference type="ARBA" id="ARBA00022679"/>
    </source>
</evidence>
<evidence type="ECO:0000259" key="5">
    <source>
        <dbReference type="Pfam" id="PF01555"/>
    </source>
</evidence>
<dbReference type="GO" id="GO:0005737">
    <property type="term" value="C:cytoplasm"/>
    <property type="evidence" value="ECO:0007669"/>
    <property type="project" value="TreeGrafter"/>
</dbReference>
<protein>
    <recommendedName>
        <fullName evidence="4">Methyltransferase</fullName>
        <ecNumber evidence="4">2.1.1.-</ecNumber>
    </recommendedName>
</protein>
<sequence>MPLSTVRSADLKTNCHQYTNGRIGGNLILGDCLEKMRCMPSRSIDLLLTDPPYGVNYQSRDGRSIANDIEIEWLQPVFNEVYRLLKPNSFAISFYGWNKVDQFMHAWRQAGFRAVGHVTFIKKYASSQSYLAYSHESAYLMAKGNPAKPAEPIRDVLEFRYTGNKLHPTQKPVAPLRRLIRSFSKPGDVVIDPFAGSGSTAVAAFLEKREFCLIETMPEYFNIAHQRLDKTFKTPIKRFPKSVSTAPVRQAV</sequence>
<dbReference type="InterPro" id="IPR002941">
    <property type="entry name" value="DNA_methylase_N4/N6"/>
</dbReference>
<dbReference type="Proteomes" id="UP000473574">
    <property type="component" value="Unassembled WGS sequence"/>
</dbReference>
<evidence type="ECO:0000256" key="1">
    <source>
        <dbReference type="ARBA" id="ARBA00006594"/>
    </source>
</evidence>
<dbReference type="PROSITE" id="PS00092">
    <property type="entry name" value="N6_MTASE"/>
    <property type="match status" value="1"/>
</dbReference>
<dbReference type="Pfam" id="PF01555">
    <property type="entry name" value="N6_N4_Mtase"/>
    <property type="match status" value="1"/>
</dbReference>
<keyword evidence="2 6" id="KW-0489">Methyltransferase</keyword>
<comment type="similarity">
    <text evidence="1 4">Belongs to the N(4)/N(6)-methyltransferase family.</text>
</comment>
<evidence type="ECO:0000313" key="6">
    <source>
        <dbReference type="EMBL" id="NEZ65148.1"/>
    </source>
</evidence>
<dbReference type="PRINTS" id="PR00508">
    <property type="entry name" value="S21N4MTFRASE"/>
</dbReference>
<keyword evidence="3" id="KW-0808">Transferase</keyword>